<proteinExistence type="predicted"/>
<evidence type="ECO:0000313" key="6">
    <source>
        <dbReference type="Proteomes" id="UP000134642"/>
    </source>
</evidence>
<organism evidence="5 6">
    <name type="scientific">Goatpox virus FZ</name>
    <dbReference type="NCBI Taxonomy" id="1416740"/>
    <lineage>
        <taxon>Viruses</taxon>
        <taxon>Varidnaviria</taxon>
        <taxon>Bamfordvirae</taxon>
        <taxon>Nucleocytoviricota</taxon>
        <taxon>Pokkesviricetes</taxon>
        <taxon>Chitovirales</taxon>
        <taxon>Poxviridae</taxon>
        <taxon>Chordopoxvirinae</taxon>
        <taxon>Capripoxvirus</taxon>
        <taxon>Capripoxvirus goatpox</taxon>
        <taxon>Goatpox virus</taxon>
    </lineage>
</organism>
<dbReference type="PANTHER" id="PTHR24198">
    <property type="entry name" value="ANKYRIN REPEAT AND PROTEIN KINASE DOMAIN-CONTAINING PROTEIN"/>
    <property type="match status" value="1"/>
</dbReference>
<dbReference type="PANTHER" id="PTHR24198:SF165">
    <property type="entry name" value="ANKYRIN REPEAT-CONTAINING PROTEIN-RELATED"/>
    <property type="match status" value="1"/>
</dbReference>
<accession>A0A075CHE2</accession>
<dbReference type="PROSITE" id="PS50088">
    <property type="entry name" value="ANK_REPEAT"/>
    <property type="match status" value="1"/>
</dbReference>
<name>A0A075CHE2_9POXV</name>
<sequence>MSLLYEYVLHSPTVDKNALELLIRTGFDVNEENCDNESILLLYLKRKDVSIDILRLLLENGADVNYRSYYDTSITSVIRNYELDSNTIKQIIILLLKFGANINLKPFNSVYTIIPFIYNFHINNCNMFKFLLSKGIYVKNDIIDSRGFNLFHMYFESLSVKIDVIKILLSFNVGLFEKSFKGLTPMNIYFDHFIDVISLKVIKYLISKGVNIETNNNGSKSLLETFLRSNKILSKKCFKVLNFILKYVKINKVDEKGLNPILISAKADNYNAFNHLLKLGDDIYNVSKKGNTVITYAIKRENIDILNRVLAIKPKKYLIKQTFEYFSNYGYGGINGLFLSERKSLMMILLMQYSFKVYPIFYKNFYEVRLLFPNIIEMYNKDILLMEKEKVGKNISVYDLVFNREKETIPVKFLKNEKFLKFTSSTIYGERIKQIIDNTYRYENCLNTSINILNKICNKKNYWNYLPTEIKIHILEYLDFSDFDTIMNTKRKSKKYFL</sequence>
<evidence type="ECO:0000256" key="1">
    <source>
        <dbReference type="ARBA" id="ARBA00022737"/>
    </source>
</evidence>
<gene>
    <name evidence="5" type="primary">GTPV140</name>
</gene>
<evidence type="ECO:0000259" key="4">
    <source>
        <dbReference type="Pfam" id="PF09372"/>
    </source>
</evidence>
<dbReference type="SMART" id="SM00248">
    <property type="entry name" value="ANK"/>
    <property type="match status" value="8"/>
</dbReference>
<evidence type="ECO:0000256" key="2">
    <source>
        <dbReference type="ARBA" id="ARBA00023043"/>
    </source>
</evidence>
<dbReference type="Pfam" id="PF09372">
    <property type="entry name" value="PRANC"/>
    <property type="match status" value="1"/>
</dbReference>
<keyword evidence="1" id="KW-0677">Repeat</keyword>
<dbReference type="InterPro" id="IPR002110">
    <property type="entry name" value="Ankyrin_rpt"/>
</dbReference>
<feature type="repeat" description="ANK" evidence="3">
    <location>
        <begin position="35"/>
        <end position="69"/>
    </location>
</feature>
<dbReference type="EMBL" id="KC951854">
    <property type="protein sequence ID" value="AGZ95462.1"/>
    <property type="molecule type" value="Genomic_DNA"/>
</dbReference>
<reference evidence="5 6" key="1">
    <citation type="journal article" date="2014" name="Vet. Microbiol.">
        <title>Complete genome sequence analysis of goatpox virus isolated from China shows high variation.</title>
        <authorList>
            <person name="Zeng X."/>
            <person name="Chi X."/>
            <person name="Li W."/>
            <person name="Hao W."/>
            <person name="Li M."/>
            <person name="Huang X."/>
            <person name="Huang Y."/>
            <person name="Rock D.L."/>
            <person name="Luo S."/>
            <person name="Wang S."/>
        </authorList>
    </citation>
    <scope>NUCLEOTIDE SEQUENCE [LARGE SCALE GENOMIC DNA]</scope>
    <source>
        <strain evidence="5">FZ</strain>
    </source>
</reference>
<dbReference type="Proteomes" id="UP000134642">
    <property type="component" value="Segment"/>
</dbReference>
<dbReference type="Gene3D" id="1.25.40.20">
    <property type="entry name" value="Ankyrin repeat-containing domain"/>
    <property type="match status" value="2"/>
</dbReference>
<dbReference type="InterPro" id="IPR036770">
    <property type="entry name" value="Ankyrin_rpt-contain_sf"/>
</dbReference>
<evidence type="ECO:0000256" key="3">
    <source>
        <dbReference type="PROSITE-ProRule" id="PRU00023"/>
    </source>
</evidence>
<dbReference type="InterPro" id="IPR018272">
    <property type="entry name" value="PRANC_domain"/>
</dbReference>
<feature type="domain" description="PRANC" evidence="4">
    <location>
        <begin position="393"/>
        <end position="487"/>
    </location>
</feature>
<evidence type="ECO:0000313" key="5">
    <source>
        <dbReference type="EMBL" id="AGZ95462.1"/>
    </source>
</evidence>
<dbReference type="SUPFAM" id="SSF48403">
    <property type="entry name" value="Ankyrin repeat"/>
    <property type="match status" value="1"/>
</dbReference>
<protein>
    <submittedName>
        <fullName evidence="5">Ankyrin repeat protein</fullName>
    </submittedName>
</protein>
<keyword evidence="2 3" id="KW-0040">ANK repeat</keyword>